<evidence type="ECO:0000256" key="6">
    <source>
        <dbReference type="ARBA" id="ARBA00022932"/>
    </source>
</evidence>
<dbReference type="SMART" id="SM00279">
    <property type="entry name" value="HhH2"/>
    <property type="match status" value="1"/>
</dbReference>
<dbReference type="FunFam" id="1.10.150.20:FF:000003">
    <property type="entry name" value="DNA polymerase I"/>
    <property type="match status" value="1"/>
</dbReference>
<dbReference type="InterPro" id="IPR001098">
    <property type="entry name" value="DNA-dir_DNA_pol_A_palm_dom"/>
</dbReference>
<dbReference type="eggNOG" id="COG0749">
    <property type="taxonomic scope" value="Bacteria"/>
</dbReference>
<reference evidence="15" key="1">
    <citation type="submission" date="2009-12" db="EMBL/GenBank/DDBJ databases">
        <title>Sequence of Clostridiales genomosp. BVAB3 str. UPII9-5.</title>
        <authorList>
            <person name="Madupu R."/>
            <person name="Durkin A.S."/>
            <person name="Torralba M."/>
            <person name="Methe B."/>
            <person name="Sutton G.G."/>
            <person name="Strausberg R.L."/>
            <person name="Nelson K.E."/>
        </authorList>
    </citation>
    <scope>NUCLEOTIDE SEQUENCE [LARGE SCALE GENOMIC DNA]</scope>
    <source>
        <strain evidence="15">W1219</strain>
    </source>
</reference>
<evidence type="ECO:0000256" key="11">
    <source>
        <dbReference type="RuleBase" id="RU004460"/>
    </source>
</evidence>
<keyword evidence="7 11" id="KW-0238">DNA-binding</keyword>
<dbReference type="InterPro" id="IPR012337">
    <property type="entry name" value="RNaseH-like_sf"/>
</dbReference>
<dbReference type="SUPFAM" id="SSF53098">
    <property type="entry name" value="Ribonuclease H-like"/>
    <property type="match status" value="1"/>
</dbReference>
<dbReference type="InterPro" id="IPR036397">
    <property type="entry name" value="RNaseH_sf"/>
</dbReference>
<dbReference type="InterPro" id="IPR002421">
    <property type="entry name" value="5-3_exonuclease"/>
</dbReference>
<keyword evidence="15" id="KW-1185">Reference proteome</keyword>
<evidence type="ECO:0000256" key="5">
    <source>
        <dbReference type="ARBA" id="ARBA00022763"/>
    </source>
</evidence>
<proteinExistence type="inferred from homology"/>
<dbReference type="PANTHER" id="PTHR10133:SF27">
    <property type="entry name" value="DNA POLYMERASE NU"/>
    <property type="match status" value="1"/>
</dbReference>
<dbReference type="SMART" id="SM00475">
    <property type="entry name" value="53EXOc"/>
    <property type="match status" value="1"/>
</dbReference>
<evidence type="ECO:0000259" key="13">
    <source>
        <dbReference type="SMART" id="SM00482"/>
    </source>
</evidence>
<dbReference type="InterPro" id="IPR019760">
    <property type="entry name" value="DNA-dir_DNA_pol_A_CS"/>
</dbReference>
<comment type="catalytic activity">
    <reaction evidence="9 11">
        <text>DNA(n) + a 2'-deoxyribonucleoside 5'-triphosphate = DNA(n+1) + diphosphate</text>
        <dbReference type="Rhea" id="RHEA:22508"/>
        <dbReference type="Rhea" id="RHEA-COMP:17339"/>
        <dbReference type="Rhea" id="RHEA-COMP:17340"/>
        <dbReference type="ChEBI" id="CHEBI:33019"/>
        <dbReference type="ChEBI" id="CHEBI:61560"/>
        <dbReference type="ChEBI" id="CHEBI:173112"/>
        <dbReference type="EC" id="2.7.7.7"/>
    </reaction>
</comment>
<dbReference type="PROSITE" id="PS00447">
    <property type="entry name" value="DNA_POLYMERASE_A"/>
    <property type="match status" value="1"/>
</dbReference>
<comment type="function">
    <text evidence="11">In addition to polymerase activity, this DNA polymerase exhibits 5'-3' exonuclease activity.</text>
</comment>
<dbReference type="InterPro" id="IPR018320">
    <property type="entry name" value="DNA_polymerase_1"/>
</dbReference>
<dbReference type="GO" id="GO:0006302">
    <property type="term" value="P:double-strand break repair"/>
    <property type="evidence" value="ECO:0007669"/>
    <property type="project" value="TreeGrafter"/>
</dbReference>
<dbReference type="CDD" id="cd09859">
    <property type="entry name" value="PIN_53EXO"/>
    <property type="match status" value="1"/>
</dbReference>
<dbReference type="AlphaFoldDB" id="D2MP19"/>
<evidence type="ECO:0000313" key="14">
    <source>
        <dbReference type="EMBL" id="EFC05788.1"/>
    </source>
</evidence>
<dbReference type="CDD" id="cd06140">
    <property type="entry name" value="DNA_polA_I_Bacillus_like_exo"/>
    <property type="match status" value="1"/>
</dbReference>
<dbReference type="GO" id="GO:0008409">
    <property type="term" value="F:5'-3' exonuclease activity"/>
    <property type="evidence" value="ECO:0007669"/>
    <property type="project" value="UniProtKB-UniRule"/>
</dbReference>
<evidence type="ECO:0000256" key="8">
    <source>
        <dbReference type="ARBA" id="ARBA00023204"/>
    </source>
</evidence>
<organism evidence="14 15">
    <name type="scientific">Bulleidia extructa W1219</name>
    <dbReference type="NCBI Taxonomy" id="679192"/>
    <lineage>
        <taxon>Bacteria</taxon>
        <taxon>Bacillati</taxon>
        <taxon>Bacillota</taxon>
        <taxon>Erysipelotrichia</taxon>
        <taxon>Erysipelotrichales</taxon>
        <taxon>Erysipelotrichaceae</taxon>
        <taxon>Bulleidia</taxon>
    </lineage>
</organism>
<dbReference type="SUPFAM" id="SSF56672">
    <property type="entry name" value="DNA/RNA polymerases"/>
    <property type="match status" value="1"/>
</dbReference>
<evidence type="ECO:0000256" key="7">
    <source>
        <dbReference type="ARBA" id="ARBA00023125"/>
    </source>
</evidence>
<feature type="domain" description="DNA-directed DNA polymerase family A palm" evidence="13">
    <location>
        <begin position="620"/>
        <end position="826"/>
    </location>
</feature>
<dbReference type="EMBL" id="ADFR01000007">
    <property type="protein sequence ID" value="EFC05788.1"/>
    <property type="molecule type" value="Genomic_DNA"/>
</dbReference>
<comment type="subunit">
    <text evidence="11">Single-chain monomer with multiple functions.</text>
</comment>
<evidence type="ECO:0000256" key="3">
    <source>
        <dbReference type="ARBA" id="ARBA00022695"/>
    </source>
</evidence>
<dbReference type="FunFam" id="1.10.150.20:FF:000002">
    <property type="entry name" value="DNA polymerase I"/>
    <property type="match status" value="1"/>
</dbReference>
<evidence type="ECO:0000313" key="15">
    <source>
        <dbReference type="Proteomes" id="UP000005017"/>
    </source>
</evidence>
<name>D2MP19_9FIRM</name>
<dbReference type="NCBIfam" id="TIGR00593">
    <property type="entry name" value="pola"/>
    <property type="match status" value="1"/>
</dbReference>
<keyword evidence="4 11" id="KW-0235">DNA replication</keyword>
<dbReference type="Gene3D" id="1.10.150.20">
    <property type="entry name" value="5' to 3' exonuclease, C-terminal subdomain"/>
    <property type="match status" value="2"/>
</dbReference>
<comment type="similarity">
    <text evidence="1 11">Belongs to the DNA polymerase type-A family.</text>
</comment>
<dbReference type="Gene3D" id="3.30.70.370">
    <property type="match status" value="1"/>
</dbReference>
<dbReference type="PANTHER" id="PTHR10133">
    <property type="entry name" value="DNA POLYMERASE I"/>
    <property type="match status" value="1"/>
</dbReference>
<keyword evidence="6 11" id="KW-0239">DNA-directed DNA polymerase</keyword>
<keyword evidence="5 11" id="KW-0227">DNA damage</keyword>
<dbReference type="Pfam" id="PF01367">
    <property type="entry name" value="5_3_exonuc"/>
    <property type="match status" value="1"/>
</dbReference>
<keyword evidence="11" id="KW-0540">Nuclease</keyword>
<dbReference type="STRING" id="679192.HMPREF9013_0713"/>
<keyword evidence="2 11" id="KW-0808">Transferase</keyword>
<sequence>MKTLLLVDGNSMLFRGYYATAYGRPMKTSSGIPTNAVFAFATMLQKAIDIIRPEAVLVAFDAGKHTFRHELYEGYKGGRKQAPEDLVPQFQMVRDYLEAFGIQWVEMENIEADDLVGSTAKQNDCFKTVILSSDKDLLQLVDEKTTVMLMKKGITEMEEMTPSSVKEAMGVTPVQIIDLKGLMGDSSDNIPGIPGIGQKTAVKLLETYGTVEEVLAHQGELKGALQKKVNEGHDSALLSKQLATIKTDVSLPYTISQLGFHPTYDKLIQFLETLEMRQLVRQYHTLMDHENVVERKEMKVKVVHQLPLGFFQQDLWMMVDEDHAIFNEANVYGLAFANQQECLYISLKDYLKDTSYPQAWNETSYRRTTYDIKRNAHLLEKNGIYLNFSDDVMIYTSLVDSTITSFKKLKEKSEWQETIRYEEVYKKEELIEKNQAAYCASVLRNLIQVDQEYYPKLKEMNLISLYRDVELPLVTILKDMEQKGIRCEEKVLDHIAEGTLAKIQELEKAIYKVVGHEFNLNSPKQLAVVLYDELQILKGKKRSTAAGELEKIQGLYTVVDDILAYRKYSKLYSTYAEGLKKYIQADGKIHTVYNQAATQTGRLSSSEPNLQNISVRDEEGREIRKAFLPEEGCVLVSSDYHQVELRILAHMAKVPNLIKAFQNEMDIHSQTAMDLFDCSLEEVTPLQRRQAKTVNFGIVYGISDFGLASQLGVSRFEARDFIEKYYRVYPEIKTYMESVIHFCKENGYVETLCHRRREIPEIHDKNKQIQAFGERAAMNAPIQGTAADLIKLAMIQVREMIDENHLKAKMILQVHDELIFNVPLEEVEIMKTIIQKGMETAMSLDVPLTSEISIGQTWYEAK</sequence>
<dbReference type="GO" id="GO:0003677">
    <property type="term" value="F:DNA binding"/>
    <property type="evidence" value="ECO:0007669"/>
    <property type="project" value="UniProtKB-UniRule"/>
</dbReference>
<keyword evidence="3 11" id="KW-0548">Nucleotidyltransferase</keyword>
<dbReference type="InterPro" id="IPR020045">
    <property type="entry name" value="DNA_polI_H3TH"/>
</dbReference>
<dbReference type="GO" id="GO:0006261">
    <property type="term" value="P:DNA-templated DNA replication"/>
    <property type="evidence" value="ECO:0007669"/>
    <property type="project" value="UniProtKB-UniRule"/>
</dbReference>
<keyword evidence="11" id="KW-0269">Exonuclease</keyword>
<gene>
    <name evidence="11 14" type="primary">polA</name>
    <name evidence="14" type="ORF">HMPREF9013_0713</name>
</gene>
<accession>D2MP19</accession>
<dbReference type="EC" id="2.7.7.7" evidence="10 11"/>
<dbReference type="InterPro" id="IPR029060">
    <property type="entry name" value="PIN-like_dom_sf"/>
</dbReference>
<dbReference type="InterPro" id="IPR036279">
    <property type="entry name" value="5-3_exonuclease_C_sf"/>
</dbReference>
<dbReference type="OrthoDB" id="9806424at2"/>
<evidence type="ECO:0000256" key="10">
    <source>
        <dbReference type="NCBIfam" id="TIGR00593"/>
    </source>
</evidence>
<evidence type="ECO:0000256" key="4">
    <source>
        <dbReference type="ARBA" id="ARBA00022705"/>
    </source>
</evidence>
<dbReference type="Gene3D" id="3.40.50.1010">
    <property type="entry name" value="5'-nuclease"/>
    <property type="match status" value="1"/>
</dbReference>
<dbReference type="RefSeq" id="WP_006627120.1">
    <property type="nucleotide sequence ID" value="NZ_ADFR01000007.1"/>
</dbReference>
<evidence type="ECO:0000256" key="9">
    <source>
        <dbReference type="ARBA" id="ARBA00049244"/>
    </source>
</evidence>
<dbReference type="CDD" id="cd08637">
    <property type="entry name" value="DNA_pol_A_pol_I_C"/>
    <property type="match status" value="1"/>
</dbReference>
<evidence type="ECO:0000259" key="12">
    <source>
        <dbReference type="SMART" id="SM00475"/>
    </source>
</evidence>
<dbReference type="CDD" id="cd09898">
    <property type="entry name" value="H3TH_53EXO"/>
    <property type="match status" value="1"/>
</dbReference>
<dbReference type="Gene3D" id="1.20.1060.10">
    <property type="entry name" value="Taq DNA Polymerase, Chain T, domain 4"/>
    <property type="match status" value="1"/>
</dbReference>
<dbReference type="InterPro" id="IPR002298">
    <property type="entry name" value="DNA_polymerase_A"/>
</dbReference>
<dbReference type="InterPro" id="IPR008918">
    <property type="entry name" value="HhH2"/>
</dbReference>
<dbReference type="NCBIfam" id="NF004397">
    <property type="entry name" value="PRK05755.1"/>
    <property type="match status" value="1"/>
</dbReference>
<evidence type="ECO:0000256" key="2">
    <source>
        <dbReference type="ARBA" id="ARBA00022679"/>
    </source>
</evidence>
<dbReference type="SMART" id="SM00482">
    <property type="entry name" value="POLAc"/>
    <property type="match status" value="1"/>
</dbReference>
<keyword evidence="8 11" id="KW-0234">DNA repair</keyword>
<dbReference type="Proteomes" id="UP000005017">
    <property type="component" value="Unassembled WGS sequence"/>
</dbReference>
<dbReference type="InterPro" id="IPR020046">
    <property type="entry name" value="5-3_exonucl_a-hlix_arch_N"/>
</dbReference>
<comment type="caution">
    <text evidence="14">The sequence shown here is derived from an EMBL/GenBank/DDBJ whole genome shotgun (WGS) entry which is preliminary data.</text>
</comment>
<dbReference type="Pfam" id="PF02739">
    <property type="entry name" value="5_3_exonuc_N"/>
    <property type="match status" value="1"/>
</dbReference>
<protein>
    <recommendedName>
        <fullName evidence="10 11">DNA polymerase I</fullName>
        <ecNumber evidence="10 11">2.7.7.7</ecNumber>
    </recommendedName>
</protein>
<dbReference type="PRINTS" id="PR00868">
    <property type="entry name" value="DNAPOLI"/>
</dbReference>
<dbReference type="Gene3D" id="3.30.420.10">
    <property type="entry name" value="Ribonuclease H-like superfamily/Ribonuclease H"/>
    <property type="match status" value="1"/>
</dbReference>
<dbReference type="InterPro" id="IPR043502">
    <property type="entry name" value="DNA/RNA_pol_sf"/>
</dbReference>
<dbReference type="GO" id="GO:0003887">
    <property type="term" value="F:DNA-directed DNA polymerase activity"/>
    <property type="evidence" value="ECO:0007669"/>
    <property type="project" value="UniProtKB-UniRule"/>
</dbReference>
<keyword evidence="11" id="KW-0378">Hydrolase</keyword>
<dbReference type="Pfam" id="PF00476">
    <property type="entry name" value="DNA_pol_A"/>
    <property type="match status" value="1"/>
</dbReference>
<evidence type="ECO:0000256" key="1">
    <source>
        <dbReference type="ARBA" id="ARBA00007705"/>
    </source>
</evidence>
<dbReference type="SUPFAM" id="SSF47807">
    <property type="entry name" value="5' to 3' exonuclease, C-terminal subdomain"/>
    <property type="match status" value="1"/>
</dbReference>
<feature type="domain" description="5'-3' exonuclease" evidence="12">
    <location>
        <begin position="1"/>
        <end position="261"/>
    </location>
</feature>
<dbReference type="SUPFAM" id="SSF88723">
    <property type="entry name" value="PIN domain-like"/>
    <property type="match status" value="1"/>
</dbReference>